<reference evidence="3 4" key="1">
    <citation type="submission" date="2017-03" db="EMBL/GenBank/DDBJ databases">
        <authorList>
            <person name="Afonso C.L."/>
            <person name="Miller P.J."/>
            <person name="Scott M.A."/>
            <person name="Spackman E."/>
            <person name="Goraichik I."/>
            <person name="Dimitrov K.M."/>
            <person name="Suarez D.L."/>
            <person name="Swayne D.E."/>
        </authorList>
    </citation>
    <scope>NUCLEOTIDE SEQUENCE [LARGE SCALE GENOMIC DNA]</scope>
    <source>
        <strain evidence="3 4">CECT 7023</strain>
    </source>
</reference>
<keyword evidence="1" id="KW-0175">Coiled coil</keyword>
<evidence type="ECO:0000256" key="2">
    <source>
        <dbReference type="SAM" id="MobiDB-lite"/>
    </source>
</evidence>
<gene>
    <name evidence="3" type="ORF">ROA7023_00292</name>
</gene>
<feature type="compositionally biased region" description="Pro residues" evidence="2">
    <location>
        <begin position="33"/>
        <end position="44"/>
    </location>
</feature>
<evidence type="ECO:0000313" key="4">
    <source>
        <dbReference type="Proteomes" id="UP000193900"/>
    </source>
</evidence>
<keyword evidence="4" id="KW-1185">Reference proteome</keyword>
<evidence type="ECO:0000256" key="1">
    <source>
        <dbReference type="SAM" id="Coils"/>
    </source>
</evidence>
<evidence type="ECO:0008006" key="5">
    <source>
        <dbReference type="Google" id="ProtNLM"/>
    </source>
</evidence>
<feature type="coiled-coil region" evidence="1">
    <location>
        <begin position="53"/>
        <end position="87"/>
    </location>
</feature>
<protein>
    <recommendedName>
        <fullName evidence="5">Chromosome partition protein Smc</fullName>
    </recommendedName>
</protein>
<dbReference type="EMBL" id="FWFZ01000001">
    <property type="protein sequence ID" value="SLN16476.1"/>
    <property type="molecule type" value="Genomic_DNA"/>
</dbReference>
<organism evidence="3 4">
    <name type="scientific">Roseisalinus antarcticus</name>
    <dbReference type="NCBI Taxonomy" id="254357"/>
    <lineage>
        <taxon>Bacteria</taxon>
        <taxon>Pseudomonadati</taxon>
        <taxon>Pseudomonadota</taxon>
        <taxon>Alphaproteobacteria</taxon>
        <taxon>Rhodobacterales</taxon>
        <taxon>Roseobacteraceae</taxon>
        <taxon>Roseisalinus</taxon>
    </lineage>
</organism>
<dbReference type="AlphaFoldDB" id="A0A1Y5RJS0"/>
<accession>A0A1Y5RJS0</accession>
<dbReference type="RefSeq" id="WP_085877216.1">
    <property type="nucleotide sequence ID" value="NZ_FWFZ01000001.1"/>
</dbReference>
<dbReference type="Proteomes" id="UP000193900">
    <property type="component" value="Unassembled WGS sequence"/>
</dbReference>
<name>A0A1Y5RJS0_9RHOB</name>
<sequence>MDDVNELEARITRALDRIRAGVEGLTPAASAPVPDPAPEPPPEPEAAVETVVDTAAQEEIEALRARLEEERVANAQLEERVRRLKERQDGKITHLETRVTDQRERLAALDDGMQRMRQVNAELREINGKLRKAMSEEVAEPHLINKAMLAELDALRALRGAEETEAAAVLAELQAIAGEKA</sequence>
<evidence type="ECO:0000313" key="3">
    <source>
        <dbReference type="EMBL" id="SLN16476.1"/>
    </source>
</evidence>
<feature type="region of interest" description="Disordered" evidence="2">
    <location>
        <begin position="23"/>
        <end position="50"/>
    </location>
</feature>
<dbReference type="OrthoDB" id="7871100at2"/>
<proteinExistence type="predicted"/>